<dbReference type="EMBL" id="CP033896">
    <property type="protein sequence ID" value="AZA14707.1"/>
    <property type="molecule type" value="Genomic_DNA"/>
</dbReference>
<dbReference type="Proteomes" id="UP000269019">
    <property type="component" value="Chromosome"/>
</dbReference>
<accession>A0A3G6J9G3</accession>
<feature type="signal peptide" evidence="2">
    <location>
        <begin position="1"/>
        <end position="22"/>
    </location>
</feature>
<dbReference type="GO" id="GO:0030975">
    <property type="term" value="F:thiamine binding"/>
    <property type="evidence" value="ECO:0007669"/>
    <property type="project" value="TreeGrafter"/>
</dbReference>
<proteinExistence type="predicted"/>
<dbReference type="GO" id="GO:0030976">
    <property type="term" value="F:thiamine pyrophosphate binding"/>
    <property type="evidence" value="ECO:0007669"/>
    <property type="project" value="TreeGrafter"/>
</dbReference>
<dbReference type="PANTHER" id="PTHR30006">
    <property type="entry name" value="THIAMINE-BINDING PERIPLASMIC PROTEIN-RELATED"/>
    <property type="match status" value="1"/>
</dbReference>
<dbReference type="InterPro" id="IPR006059">
    <property type="entry name" value="SBP"/>
</dbReference>
<dbReference type="AlphaFoldDB" id="A0A3G6J9G3"/>
<dbReference type="PROSITE" id="PS51257">
    <property type="entry name" value="PROKAR_LIPOPROTEIN"/>
    <property type="match status" value="1"/>
</dbReference>
<keyword evidence="4" id="KW-1185">Reference proteome</keyword>
<reference evidence="3 4" key="1">
    <citation type="submission" date="2018-11" db="EMBL/GenBank/DDBJ databases">
        <authorList>
            <person name="Kleinhagauer T."/>
            <person name="Glaeser S.P."/>
            <person name="Spergser J."/>
            <person name="Ruckert C."/>
            <person name="Kaempfer P."/>
            <person name="Busse H.-J."/>
        </authorList>
    </citation>
    <scope>NUCLEOTIDE SEQUENCE [LARGE SCALE GENOMIC DNA]</scope>
    <source>
        <strain evidence="3 4">200CH</strain>
    </source>
</reference>
<dbReference type="GO" id="GO:0030288">
    <property type="term" value="C:outer membrane-bounded periplasmic space"/>
    <property type="evidence" value="ECO:0007669"/>
    <property type="project" value="TreeGrafter"/>
</dbReference>
<gene>
    <name evidence="3" type="ORF">CCHOA_11680</name>
</gene>
<feature type="chain" id="PRO_5038873832" evidence="2">
    <location>
        <begin position="23"/>
        <end position="352"/>
    </location>
</feature>
<dbReference type="Gene3D" id="3.40.190.10">
    <property type="entry name" value="Periplasmic binding protein-like II"/>
    <property type="match status" value="2"/>
</dbReference>
<protein>
    <submittedName>
        <fullName evidence="3">Bacterial extracellular solute-binding protein</fullName>
    </submittedName>
</protein>
<evidence type="ECO:0000313" key="3">
    <source>
        <dbReference type="EMBL" id="AZA14707.1"/>
    </source>
</evidence>
<sequence precursor="true">MAHPRKLLIASTATLLAAGTLAACSSVVNPGGGDESLTIYSNSVSDGRGDWLKEQAAEQGFDLQIVDMGGGDVYNRLLAEKANPIADVTFGMNDVYFQKLVDNDVLEKYTPAWADKIDADAVDPSEMYYPIVREPIMLVCNDAAFAKPEDMPQDWPDLWEKEQFHNRYEVPASLGGATVQMVISGILTRYEDPNGKLGISDDGWNAISQWYGNGVRSEQGTDLYAQMKTGKVDCGQMWQAGKVTREKQYEITTSAAHPAIGVPMVRQGVALVNGTKHEEQAKKFIDWFGSAEVQAAWSKQFATAPMNKDAIADGNAEAIAFTESFKEQKLDWKFVADNLDSWIEEIQLNYVK</sequence>
<evidence type="ECO:0000256" key="1">
    <source>
        <dbReference type="ARBA" id="ARBA00022729"/>
    </source>
</evidence>
<evidence type="ECO:0000313" key="4">
    <source>
        <dbReference type="Proteomes" id="UP000269019"/>
    </source>
</evidence>
<dbReference type="RefSeq" id="WP_123930411.1">
    <property type="nucleotide sequence ID" value="NZ_CP033896.1"/>
</dbReference>
<dbReference type="SUPFAM" id="SSF53850">
    <property type="entry name" value="Periplasmic binding protein-like II"/>
    <property type="match status" value="1"/>
</dbReference>
<dbReference type="GO" id="GO:0015888">
    <property type="term" value="P:thiamine transport"/>
    <property type="evidence" value="ECO:0007669"/>
    <property type="project" value="TreeGrafter"/>
</dbReference>
<organism evidence="3 4">
    <name type="scientific">Corynebacterium choanae</name>
    <dbReference type="NCBI Taxonomy" id="1862358"/>
    <lineage>
        <taxon>Bacteria</taxon>
        <taxon>Bacillati</taxon>
        <taxon>Actinomycetota</taxon>
        <taxon>Actinomycetes</taxon>
        <taxon>Mycobacteriales</taxon>
        <taxon>Corynebacteriaceae</taxon>
        <taxon>Corynebacterium</taxon>
    </lineage>
</organism>
<dbReference type="Pfam" id="PF13416">
    <property type="entry name" value="SBP_bac_8"/>
    <property type="match status" value="1"/>
</dbReference>
<name>A0A3G6J9G3_9CORY</name>
<dbReference type="PANTHER" id="PTHR30006:SF2">
    <property type="entry name" value="ABC TRANSPORTER SUBSTRATE-BINDING PROTEIN"/>
    <property type="match status" value="1"/>
</dbReference>
<keyword evidence="1 2" id="KW-0732">Signal</keyword>
<dbReference type="OrthoDB" id="366726at2"/>
<evidence type="ECO:0000256" key="2">
    <source>
        <dbReference type="SAM" id="SignalP"/>
    </source>
</evidence>
<dbReference type="KEGG" id="ccho:CCHOA_11680"/>